<feature type="transmembrane region" description="Helical" evidence="1">
    <location>
        <begin position="49"/>
        <end position="68"/>
    </location>
</feature>
<reference evidence="3" key="1">
    <citation type="journal article" date="2005" name="Nature">
        <title>The map-based sequence of the rice genome.</title>
        <authorList>
            <consortium name="International rice genome sequencing project (IRGSP)"/>
            <person name="Matsumoto T."/>
            <person name="Wu J."/>
            <person name="Kanamori H."/>
            <person name="Katayose Y."/>
            <person name="Fujisawa M."/>
            <person name="Namiki N."/>
            <person name="Mizuno H."/>
            <person name="Yamamoto K."/>
            <person name="Antonio B.A."/>
            <person name="Baba T."/>
            <person name="Sakata K."/>
            <person name="Nagamura Y."/>
            <person name="Aoki H."/>
            <person name="Arikawa K."/>
            <person name="Arita K."/>
            <person name="Bito T."/>
            <person name="Chiden Y."/>
            <person name="Fujitsuka N."/>
            <person name="Fukunaka R."/>
            <person name="Hamada M."/>
            <person name="Harada C."/>
            <person name="Hayashi A."/>
            <person name="Hijishita S."/>
            <person name="Honda M."/>
            <person name="Hosokawa S."/>
            <person name="Ichikawa Y."/>
            <person name="Idonuma A."/>
            <person name="Iijima M."/>
            <person name="Ikeda M."/>
            <person name="Ikeno M."/>
            <person name="Ito K."/>
            <person name="Ito S."/>
            <person name="Ito T."/>
            <person name="Ito Y."/>
            <person name="Ito Y."/>
            <person name="Iwabuchi A."/>
            <person name="Kamiya K."/>
            <person name="Karasawa W."/>
            <person name="Kurita K."/>
            <person name="Katagiri S."/>
            <person name="Kikuta A."/>
            <person name="Kobayashi H."/>
            <person name="Kobayashi N."/>
            <person name="Machita K."/>
            <person name="Maehara T."/>
            <person name="Masukawa M."/>
            <person name="Mizubayashi T."/>
            <person name="Mukai Y."/>
            <person name="Nagasaki H."/>
            <person name="Nagata Y."/>
            <person name="Naito S."/>
            <person name="Nakashima M."/>
            <person name="Nakama Y."/>
            <person name="Nakamichi Y."/>
            <person name="Nakamura M."/>
            <person name="Meguro A."/>
            <person name="Negishi M."/>
            <person name="Ohta I."/>
            <person name="Ohta T."/>
            <person name="Okamoto M."/>
            <person name="Ono N."/>
            <person name="Saji S."/>
            <person name="Sakaguchi M."/>
            <person name="Sakai K."/>
            <person name="Shibata M."/>
            <person name="Shimokawa T."/>
            <person name="Song J."/>
            <person name="Takazaki Y."/>
            <person name="Terasawa K."/>
            <person name="Tsugane M."/>
            <person name="Tsuji K."/>
            <person name="Ueda S."/>
            <person name="Waki K."/>
            <person name="Yamagata H."/>
            <person name="Yamamoto M."/>
            <person name="Yamamoto S."/>
            <person name="Yamane H."/>
            <person name="Yoshiki S."/>
            <person name="Yoshihara R."/>
            <person name="Yukawa K."/>
            <person name="Zhong H."/>
            <person name="Yano M."/>
            <person name="Yuan Q."/>
            <person name="Ouyang S."/>
            <person name="Liu J."/>
            <person name="Jones K.M."/>
            <person name="Gansberger K."/>
            <person name="Moffat K."/>
            <person name="Hill J."/>
            <person name="Bera J."/>
            <person name="Fadrosh D."/>
            <person name="Jin S."/>
            <person name="Johri S."/>
            <person name="Kim M."/>
            <person name="Overton L."/>
            <person name="Reardon M."/>
            <person name="Tsitrin T."/>
            <person name="Vuong H."/>
            <person name="Weaver B."/>
            <person name="Ciecko A."/>
            <person name="Tallon L."/>
            <person name="Jackson J."/>
            <person name="Pai G."/>
            <person name="Aken S.V."/>
            <person name="Utterback T."/>
            <person name="Reidmuller S."/>
            <person name="Feldblyum T."/>
            <person name="Hsiao J."/>
            <person name="Zismann V."/>
            <person name="Iobst S."/>
            <person name="de Vazeille A.R."/>
            <person name="Buell C.R."/>
            <person name="Ying K."/>
            <person name="Li Y."/>
            <person name="Lu T."/>
            <person name="Huang Y."/>
            <person name="Zhao Q."/>
            <person name="Feng Q."/>
            <person name="Zhang L."/>
            <person name="Zhu J."/>
            <person name="Weng Q."/>
            <person name="Mu J."/>
            <person name="Lu Y."/>
            <person name="Fan D."/>
            <person name="Liu Y."/>
            <person name="Guan J."/>
            <person name="Zhang Y."/>
            <person name="Yu S."/>
            <person name="Liu X."/>
            <person name="Zhang Y."/>
            <person name="Hong G."/>
            <person name="Han B."/>
            <person name="Choisne N."/>
            <person name="Demange N."/>
            <person name="Orjeda G."/>
            <person name="Samain S."/>
            <person name="Cattolico L."/>
            <person name="Pelletier E."/>
            <person name="Couloux A."/>
            <person name="Segurens B."/>
            <person name="Wincker P."/>
            <person name="D'Hont A."/>
            <person name="Scarpelli C."/>
            <person name="Weissenbach J."/>
            <person name="Salanoubat M."/>
            <person name="Quetier F."/>
            <person name="Yu Y."/>
            <person name="Kim H.R."/>
            <person name="Rambo T."/>
            <person name="Currie J."/>
            <person name="Collura K."/>
            <person name="Luo M."/>
            <person name="Yang T."/>
            <person name="Ammiraju J.S.S."/>
            <person name="Engler F."/>
            <person name="Soderlund C."/>
            <person name="Wing R.A."/>
            <person name="Palmer L.E."/>
            <person name="de la Bastide M."/>
            <person name="Spiegel L."/>
            <person name="Nascimento L."/>
            <person name="Zutavern T."/>
            <person name="O'Shaughnessy A."/>
            <person name="Dike S."/>
            <person name="Dedhia N."/>
            <person name="Preston R."/>
            <person name="Balija V."/>
            <person name="McCombie W.R."/>
            <person name="Chow T."/>
            <person name="Chen H."/>
            <person name="Chung M."/>
            <person name="Chen C."/>
            <person name="Shaw J."/>
            <person name="Wu H."/>
            <person name="Hsiao K."/>
            <person name="Chao Y."/>
            <person name="Chu M."/>
            <person name="Cheng C."/>
            <person name="Hour A."/>
            <person name="Lee P."/>
            <person name="Lin S."/>
            <person name="Lin Y."/>
            <person name="Liou J."/>
            <person name="Liu S."/>
            <person name="Hsing Y."/>
            <person name="Raghuvanshi S."/>
            <person name="Mohanty A."/>
            <person name="Bharti A.K."/>
            <person name="Gaur A."/>
            <person name="Gupta V."/>
            <person name="Kumar D."/>
            <person name="Ravi V."/>
            <person name="Vij S."/>
            <person name="Kapur A."/>
            <person name="Khurana P."/>
            <person name="Khurana P."/>
            <person name="Khurana J.P."/>
            <person name="Tyagi A.K."/>
            <person name="Gaikwad K."/>
            <person name="Singh A."/>
            <person name="Dalal V."/>
            <person name="Srivastava S."/>
            <person name="Dixit A."/>
            <person name="Pal A.K."/>
            <person name="Ghazi I.A."/>
            <person name="Yadav M."/>
            <person name="Pandit A."/>
            <person name="Bhargava A."/>
            <person name="Sureshbabu K."/>
            <person name="Batra K."/>
            <person name="Sharma T.R."/>
            <person name="Mohapatra T."/>
            <person name="Singh N.K."/>
            <person name="Messing J."/>
            <person name="Nelson A.B."/>
            <person name="Fuks G."/>
            <person name="Kavchok S."/>
            <person name="Keizer G."/>
            <person name="Linton E."/>
            <person name="Llaca V."/>
            <person name="Song R."/>
            <person name="Tanyolac B."/>
            <person name="Young S."/>
            <person name="Ho-Il K."/>
            <person name="Hahn J.H."/>
            <person name="Sangsakoo G."/>
            <person name="Vanavichit A."/>
            <person name="de Mattos Luiz.A.T."/>
            <person name="Zimmer P.D."/>
            <person name="Malone G."/>
            <person name="Dellagostin O."/>
            <person name="de Oliveira A.C."/>
            <person name="Bevan M."/>
            <person name="Bancroft I."/>
            <person name="Minx P."/>
            <person name="Cordum H."/>
            <person name="Wilson R."/>
            <person name="Cheng Z."/>
            <person name="Jin W."/>
            <person name="Jiang J."/>
            <person name="Leong S.A."/>
            <person name="Iwama H."/>
            <person name="Gojobori T."/>
            <person name="Itoh T."/>
            <person name="Niimura Y."/>
            <person name="Fujii Y."/>
            <person name="Habara T."/>
            <person name="Sakai H."/>
            <person name="Sato Y."/>
            <person name="Wilson G."/>
            <person name="Kumar K."/>
            <person name="McCouch S."/>
            <person name="Juretic N."/>
            <person name="Hoen D."/>
            <person name="Wright S."/>
            <person name="Bruskiewich R."/>
            <person name="Bureau T."/>
            <person name="Miyao A."/>
            <person name="Hirochika H."/>
            <person name="Nishikawa T."/>
            <person name="Kadowaki K."/>
            <person name="Sugiura M."/>
            <person name="Burr B."/>
            <person name="Sasaki T."/>
        </authorList>
    </citation>
    <scope>NUCLEOTIDE SEQUENCE [LARGE SCALE GENOMIC DNA]</scope>
    <source>
        <strain evidence="3">cv. Nipponbare</strain>
    </source>
</reference>
<evidence type="ECO:0000313" key="2">
    <source>
        <dbReference type="EMBL" id="BAD45560.1"/>
    </source>
</evidence>
<gene>
    <name evidence="2" type="primary">P0009H10.25</name>
</gene>
<keyword evidence="1" id="KW-1133">Transmembrane helix</keyword>
<name>Q655F7_ORYSJ</name>
<accession>Q655F7</accession>
<proteinExistence type="predicted"/>
<organism evidence="2 3">
    <name type="scientific">Oryza sativa subsp. japonica</name>
    <name type="common">Rice</name>
    <dbReference type="NCBI Taxonomy" id="39947"/>
    <lineage>
        <taxon>Eukaryota</taxon>
        <taxon>Viridiplantae</taxon>
        <taxon>Streptophyta</taxon>
        <taxon>Embryophyta</taxon>
        <taxon>Tracheophyta</taxon>
        <taxon>Spermatophyta</taxon>
        <taxon>Magnoliopsida</taxon>
        <taxon>Liliopsida</taxon>
        <taxon>Poales</taxon>
        <taxon>Poaceae</taxon>
        <taxon>BOP clade</taxon>
        <taxon>Oryzoideae</taxon>
        <taxon>Oryzeae</taxon>
        <taxon>Oryzinae</taxon>
        <taxon>Oryza</taxon>
        <taxon>Oryza sativa</taxon>
    </lineage>
</organism>
<protein>
    <submittedName>
        <fullName evidence="2">Uncharacterized protein</fullName>
    </submittedName>
</protein>
<evidence type="ECO:0000313" key="3">
    <source>
        <dbReference type="Proteomes" id="UP000000763"/>
    </source>
</evidence>
<dbReference type="Proteomes" id="UP000000763">
    <property type="component" value="Chromosome 6"/>
</dbReference>
<reference evidence="3" key="2">
    <citation type="journal article" date="2008" name="Nucleic Acids Res.">
        <title>The rice annotation project database (RAP-DB): 2008 update.</title>
        <authorList>
            <consortium name="The rice annotation project (RAP)"/>
        </authorList>
    </citation>
    <scope>GENOME REANNOTATION</scope>
    <source>
        <strain evidence="3">cv. Nipponbare</strain>
    </source>
</reference>
<keyword evidence="1" id="KW-0812">Transmembrane</keyword>
<dbReference type="EMBL" id="AP003766">
    <property type="protein sequence ID" value="BAD45560.1"/>
    <property type="molecule type" value="Genomic_DNA"/>
</dbReference>
<evidence type="ECO:0000256" key="1">
    <source>
        <dbReference type="SAM" id="Phobius"/>
    </source>
</evidence>
<keyword evidence="1" id="KW-0472">Membrane</keyword>
<dbReference type="AlphaFoldDB" id="Q655F7"/>
<sequence>MALQPPPPPPLPPPAVALIIAAGGIYTHASVDSNTNPKANGSKMSVESLLYMVATIAVAALLLVGSVSKQPTTMETATAPPSGPHFTGPIYTVNVFNYGGVGGYSDVGSYGYGDGDGNGDGYSYRVLQSARSEFVRGVVCVAHGSGRKPRRLGERVAHGDIKRVLWNVA</sequence>